<gene>
    <name evidence="1" type="ORF">NCTC11048_02053</name>
</gene>
<dbReference type="Proteomes" id="UP000255549">
    <property type="component" value="Unassembled WGS sequence"/>
</dbReference>
<dbReference type="AlphaFoldDB" id="A0A380G7E5"/>
<protein>
    <submittedName>
        <fullName evidence="1">Uncharacterized protein</fullName>
    </submittedName>
</protein>
<proteinExistence type="predicted"/>
<reference evidence="1 2" key="1">
    <citation type="submission" date="2018-06" db="EMBL/GenBank/DDBJ databases">
        <authorList>
            <consortium name="Pathogen Informatics"/>
            <person name="Doyle S."/>
        </authorList>
    </citation>
    <scope>NUCLEOTIDE SEQUENCE [LARGE SCALE GENOMIC DNA]</scope>
    <source>
        <strain evidence="2">NCTC 11048</strain>
    </source>
</reference>
<sequence length="66" mass="7556">MKEPVIANQKLIQNVGFLDKIFFSDFLEVTKELNISEIHLTGGKLVCILKLTLYSENLRKMDLSSK</sequence>
<dbReference type="STRING" id="1141106.GCA_000308095_02437"/>
<dbReference type="EMBL" id="UHDP01000003">
    <property type="protein sequence ID" value="SUM46985.1"/>
    <property type="molecule type" value="Genomic_DNA"/>
</dbReference>
<keyword evidence="2" id="KW-1185">Reference proteome</keyword>
<accession>A0A380G7E5</accession>
<organism evidence="1 2">
    <name type="scientific">Staphylococcus intermedius NCTC 11048</name>
    <dbReference type="NCBI Taxonomy" id="1141106"/>
    <lineage>
        <taxon>Bacteria</taxon>
        <taxon>Bacillati</taxon>
        <taxon>Bacillota</taxon>
        <taxon>Bacilli</taxon>
        <taxon>Bacillales</taxon>
        <taxon>Staphylococcaceae</taxon>
        <taxon>Staphylococcus</taxon>
        <taxon>Staphylococcus intermedius group</taxon>
    </lineage>
</organism>
<name>A0A380G7E5_STAIN</name>
<evidence type="ECO:0000313" key="1">
    <source>
        <dbReference type="EMBL" id="SUM46985.1"/>
    </source>
</evidence>
<evidence type="ECO:0000313" key="2">
    <source>
        <dbReference type="Proteomes" id="UP000255549"/>
    </source>
</evidence>